<proteinExistence type="predicted"/>
<evidence type="ECO:0000313" key="2">
    <source>
        <dbReference type="Proteomes" id="UP000321926"/>
    </source>
</evidence>
<dbReference type="RefSeq" id="WP_147920106.1">
    <property type="nucleotide sequence ID" value="NZ_VRTY01000005.1"/>
</dbReference>
<sequence>MGKRQTRVFNQEIALQAQELLLQPLVHVVLQTNVVLQGKLRTIDQVNVELWDRCFERRVLPLQQIKEIIYDKEAAF</sequence>
<organism evidence="1 2">
    <name type="scientific">Pontibacter qinzhouensis</name>
    <dbReference type="NCBI Taxonomy" id="2603253"/>
    <lineage>
        <taxon>Bacteria</taxon>
        <taxon>Pseudomonadati</taxon>
        <taxon>Bacteroidota</taxon>
        <taxon>Cytophagia</taxon>
        <taxon>Cytophagales</taxon>
        <taxon>Hymenobacteraceae</taxon>
        <taxon>Pontibacter</taxon>
    </lineage>
</organism>
<comment type="caution">
    <text evidence="1">The sequence shown here is derived from an EMBL/GenBank/DDBJ whole genome shotgun (WGS) entry which is preliminary data.</text>
</comment>
<accession>A0A5C8KFB9</accession>
<dbReference type="Proteomes" id="UP000321926">
    <property type="component" value="Unassembled WGS sequence"/>
</dbReference>
<gene>
    <name evidence="1" type="ORF">FVR03_02100</name>
</gene>
<name>A0A5C8KFB9_9BACT</name>
<dbReference type="EMBL" id="VRTY01000005">
    <property type="protein sequence ID" value="TXK52078.1"/>
    <property type="molecule type" value="Genomic_DNA"/>
</dbReference>
<evidence type="ECO:0000313" key="1">
    <source>
        <dbReference type="EMBL" id="TXK52078.1"/>
    </source>
</evidence>
<keyword evidence="2" id="KW-1185">Reference proteome</keyword>
<reference evidence="1 2" key="1">
    <citation type="submission" date="2019-08" db="EMBL/GenBank/DDBJ databases">
        <authorList>
            <person name="Shi S."/>
        </authorList>
    </citation>
    <scope>NUCLEOTIDE SEQUENCE [LARGE SCALE GENOMIC DNA]</scope>
    <source>
        <strain evidence="1 2">GY10130</strain>
    </source>
</reference>
<protein>
    <submittedName>
        <fullName evidence="1">Uncharacterized protein</fullName>
    </submittedName>
</protein>
<dbReference type="AlphaFoldDB" id="A0A5C8KFB9"/>
<dbReference type="OrthoDB" id="853861at2"/>